<dbReference type="GO" id="GO:0004177">
    <property type="term" value="F:aminopeptidase activity"/>
    <property type="evidence" value="ECO:0007669"/>
    <property type="project" value="TreeGrafter"/>
</dbReference>
<dbReference type="Pfam" id="PF06167">
    <property type="entry name" value="Peptidase_M90"/>
    <property type="match status" value="1"/>
</dbReference>
<evidence type="ECO:0000313" key="2">
    <source>
        <dbReference type="Proteomes" id="UP000468650"/>
    </source>
</evidence>
<gene>
    <name evidence="1" type="ORF">F8C67_13570</name>
</gene>
<keyword evidence="2" id="KW-1185">Reference proteome</keyword>
<dbReference type="GO" id="GO:0008237">
    <property type="term" value="F:metallopeptidase activity"/>
    <property type="evidence" value="ECO:0007669"/>
    <property type="project" value="InterPro"/>
</dbReference>
<protein>
    <submittedName>
        <fullName evidence="1">Zinc-dependent peptidase</fullName>
    </submittedName>
</protein>
<accession>A0A6N6RF19</accession>
<dbReference type="Gene3D" id="3.40.390.10">
    <property type="entry name" value="Collagenase (Catalytic Domain)"/>
    <property type="match status" value="1"/>
</dbReference>
<evidence type="ECO:0000313" key="1">
    <source>
        <dbReference type="EMBL" id="KAB2805475.1"/>
    </source>
</evidence>
<reference evidence="1 2" key="1">
    <citation type="submission" date="2019-09" db="EMBL/GenBank/DDBJ databases">
        <title>Genomes of family Cryomorphaceae.</title>
        <authorList>
            <person name="Bowman J.P."/>
        </authorList>
    </citation>
    <scope>NUCLEOTIDE SEQUENCE [LARGE SCALE GENOMIC DNA]</scope>
    <source>
        <strain evidence="1 2">LMG 25704</strain>
    </source>
</reference>
<dbReference type="PANTHER" id="PTHR30164:SF2">
    <property type="entry name" value="PROTEIN MTFA"/>
    <property type="match status" value="1"/>
</dbReference>
<dbReference type="Proteomes" id="UP000468650">
    <property type="component" value="Unassembled WGS sequence"/>
</dbReference>
<dbReference type="InterPro" id="IPR042252">
    <property type="entry name" value="MtfA_N"/>
</dbReference>
<dbReference type="Gene3D" id="1.10.472.150">
    <property type="entry name" value="Glucose-regulated metallo-peptidase M90, N-terminal domain"/>
    <property type="match status" value="1"/>
</dbReference>
<comment type="caution">
    <text evidence="1">The sequence shown here is derived from an EMBL/GenBank/DDBJ whole genome shotgun (WGS) entry which is preliminary data.</text>
</comment>
<dbReference type="OrthoDB" id="9786424at2"/>
<dbReference type="SUPFAM" id="SSF55486">
    <property type="entry name" value="Metalloproteases ('zincins'), catalytic domain"/>
    <property type="match status" value="1"/>
</dbReference>
<dbReference type="InterPro" id="IPR024079">
    <property type="entry name" value="MetalloPept_cat_dom_sf"/>
</dbReference>
<dbReference type="PANTHER" id="PTHR30164">
    <property type="entry name" value="MTFA PEPTIDASE"/>
    <property type="match status" value="1"/>
</dbReference>
<dbReference type="AlphaFoldDB" id="A0A6N6RF19"/>
<dbReference type="EMBL" id="WBVO01000014">
    <property type="protein sequence ID" value="KAB2805475.1"/>
    <property type="molecule type" value="Genomic_DNA"/>
</dbReference>
<dbReference type="RefSeq" id="WP_151668408.1">
    <property type="nucleotide sequence ID" value="NZ_WBVO01000014.1"/>
</dbReference>
<sequence>MLKVNSIFGFTEYPKCSFTPNDRLEVEVHYPFVGLLDSADRNKFYKRLCALMKNVTLHEKGVELTRTDRMLIAAPAIILSFGFKHFHWGRFKHVFVYPEAYKNKKTGNYHHGETSPIGSVVVSWRRVKEGLDNPDDALHLLYHEYAHALMLSRKGRYTREDRQFVRRINRHLEDFMRSREIQDSKLLRKYAFANPWEFFACTIEELMERADSLRDYHPKYYAFLIKLLNMEKYEGLLLQQASWYR</sequence>
<dbReference type="InterPro" id="IPR010384">
    <property type="entry name" value="MtfA_fam"/>
</dbReference>
<dbReference type="GO" id="GO:0005829">
    <property type="term" value="C:cytosol"/>
    <property type="evidence" value="ECO:0007669"/>
    <property type="project" value="TreeGrafter"/>
</dbReference>
<organism evidence="1 2">
    <name type="scientific">Phaeocystidibacter luteus</name>
    <dbReference type="NCBI Taxonomy" id="911197"/>
    <lineage>
        <taxon>Bacteria</taxon>
        <taxon>Pseudomonadati</taxon>
        <taxon>Bacteroidota</taxon>
        <taxon>Flavobacteriia</taxon>
        <taxon>Flavobacteriales</taxon>
        <taxon>Phaeocystidibacteraceae</taxon>
        <taxon>Phaeocystidibacter</taxon>
    </lineage>
</organism>
<proteinExistence type="predicted"/>
<name>A0A6N6RF19_9FLAO</name>